<keyword evidence="3 6" id="KW-0812">Transmembrane</keyword>
<evidence type="ECO:0000256" key="3">
    <source>
        <dbReference type="ARBA" id="ARBA00022692"/>
    </source>
</evidence>
<dbReference type="InterPro" id="IPR003838">
    <property type="entry name" value="ABC3_permease_C"/>
</dbReference>
<feature type="transmembrane region" description="Helical" evidence="6">
    <location>
        <begin position="585"/>
        <end position="607"/>
    </location>
</feature>
<feature type="transmembrane region" description="Helical" evidence="6">
    <location>
        <begin position="497"/>
        <end position="522"/>
    </location>
</feature>
<feature type="transmembrane region" description="Helical" evidence="6">
    <location>
        <begin position="17"/>
        <end position="35"/>
    </location>
</feature>
<dbReference type="GO" id="GO:0055085">
    <property type="term" value="P:transmembrane transport"/>
    <property type="evidence" value="ECO:0007669"/>
    <property type="project" value="UniProtKB-UniRule"/>
</dbReference>
<sequence length="617" mass="69551">MTWKLALINVKKRWQDYAVLMMGLVVSVAIFYMFQTLSVNTTFLEEVIPTVAIVGFIFQIGAVMLGLLTIVYIFYANSFLLSMRKKEYGMYMMFGAKKTKIKQMMTIETLSIGGLALLIGTFVGAGFANIMSRVLMKMLELETNAYSAFSTKAILITVAFYVILFIFTAIVNNLKFSKTKLLQLLNEEGTSEKYRPNKFKIVGLTLVSIILLAIGYWVMAHLDKVGQMGIVIAMLTITFGTFAFYQALFPLVVNLIKNSKFSKKNLRIFTLSQLSFKAGSISRVLGMITMMLALSLGAITVGFGFNHEKESSVAFYQYDVVSNNPTPEIIKQIDNLPGVKDKVIYQVKEVGDKTYYLYDELMAHPLIVDKSRMDNTVVVGGFSETEFVEYNEFNEGDVYSYNNDSLGEVLNTLGNLDNAYQPYKADPEYHIVSQADFDQVEAPIIEKYVVRLDNFKDGLTQLKAINQLETKRSDMEQFNASSKYSLYSVMSGMMNGFMFMGAFLGIAFLAMLASCLMFKILTGAHADKVRYDMLSKMGVRKSLLLKSIAQEIGVLFIVPALLGTAHVLFGLKMFESFLANPYAQLWLPFSLFAVVYLIYYVFTVVLYKNIVLKKVDR</sequence>
<gene>
    <name evidence="8" type="ORF">FA707_05060</name>
</gene>
<protein>
    <submittedName>
        <fullName evidence="8">ABC transporter permease</fullName>
    </submittedName>
</protein>
<organism evidence="8 9">
    <name type="scientific">Vagococcus zengguangii</name>
    <dbReference type="NCBI Taxonomy" id="2571750"/>
    <lineage>
        <taxon>Bacteria</taxon>
        <taxon>Bacillati</taxon>
        <taxon>Bacillota</taxon>
        <taxon>Bacilli</taxon>
        <taxon>Lactobacillales</taxon>
        <taxon>Enterococcaceae</taxon>
        <taxon>Vagococcus</taxon>
    </lineage>
</organism>
<comment type="similarity">
    <text evidence="6">Belongs to the ABC-4 integral membrane protein family.</text>
</comment>
<evidence type="ECO:0000256" key="1">
    <source>
        <dbReference type="ARBA" id="ARBA00004651"/>
    </source>
</evidence>
<evidence type="ECO:0000313" key="9">
    <source>
        <dbReference type="Proteomes" id="UP000298615"/>
    </source>
</evidence>
<dbReference type="OrthoDB" id="1705903at2"/>
<feature type="transmembrane region" description="Helical" evidence="6">
    <location>
        <begin position="543"/>
        <end position="565"/>
    </location>
</feature>
<evidence type="ECO:0000313" key="8">
    <source>
        <dbReference type="EMBL" id="QCI86372.1"/>
    </source>
</evidence>
<dbReference type="PANTHER" id="PTHR46795:SF3">
    <property type="entry name" value="ABC TRANSPORTER PERMEASE"/>
    <property type="match status" value="1"/>
</dbReference>
<feature type="transmembrane region" description="Helical" evidence="6">
    <location>
        <begin position="47"/>
        <end position="75"/>
    </location>
</feature>
<dbReference type="AlphaFoldDB" id="A0A4D7CTU8"/>
<feature type="domain" description="ABC3 transporter permease C-terminal" evidence="7">
    <location>
        <begin position="62"/>
        <end position="179"/>
    </location>
</feature>
<dbReference type="Pfam" id="PF02687">
    <property type="entry name" value="FtsX"/>
    <property type="match status" value="1"/>
</dbReference>
<evidence type="ECO:0000256" key="4">
    <source>
        <dbReference type="ARBA" id="ARBA00022989"/>
    </source>
</evidence>
<feature type="transmembrane region" description="Helical" evidence="6">
    <location>
        <begin position="231"/>
        <end position="256"/>
    </location>
</feature>
<keyword evidence="5 6" id="KW-0472">Membrane</keyword>
<name>A0A4D7CTU8_9ENTE</name>
<dbReference type="GO" id="GO:0005886">
    <property type="term" value="C:plasma membrane"/>
    <property type="evidence" value="ECO:0007669"/>
    <property type="project" value="UniProtKB-SubCell"/>
</dbReference>
<dbReference type="Proteomes" id="UP000298615">
    <property type="component" value="Chromosome"/>
</dbReference>
<feature type="transmembrane region" description="Helical" evidence="6">
    <location>
        <begin position="284"/>
        <end position="305"/>
    </location>
</feature>
<reference evidence="8 9" key="1">
    <citation type="submission" date="2019-04" db="EMBL/GenBank/DDBJ databases">
        <title>Vagococcus sp. nov., isolated from faeces of yaks (Bos grunniens).</title>
        <authorList>
            <person name="Ge Y."/>
        </authorList>
    </citation>
    <scope>NUCLEOTIDE SEQUENCE [LARGE SCALE GENOMIC DNA]</scope>
    <source>
        <strain evidence="8 9">MN-17</strain>
    </source>
</reference>
<dbReference type="InterPro" id="IPR027022">
    <property type="entry name" value="ABC_permease_BceB-typ"/>
</dbReference>
<comment type="subcellular location">
    <subcellularLocation>
        <location evidence="1 6">Cell membrane</location>
        <topology evidence="1 6">Multi-pass membrane protein</topology>
    </subcellularLocation>
</comment>
<keyword evidence="9" id="KW-1185">Reference proteome</keyword>
<keyword evidence="4 6" id="KW-1133">Transmembrane helix</keyword>
<evidence type="ECO:0000259" key="7">
    <source>
        <dbReference type="Pfam" id="PF02687"/>
    </source>
</evidence>
<feature type="transmembrane region" description="Helical" evidence="6">
    <location>
        <begin position="201"/>
        <end position="219"/>
    </location>
</feature>
<dbReference type="KEGG" id="vao:FA707_05060"/>
<dbReference type="EMBL" id="CP039712">
    <property type="protein sequence ID" value="QCI86372.1"/>
    <property type="molecule type" value="Genomic_DNA"/>
</dbReference>
<evidence type="ECO:0000256" key="6">
    <source>
        <dbReference type="PIRNR" id="PIRNR018968"/>
    </source>
</evidence>
<accession>A0A4D7CTU8</accession>
<evidence type="ECO:0000256" key="2">
    <source>
        <dbReference type="ARBA" id="ARBA00022475"/>
    </source>
</evidence>
<keyword evidence="2 6" id="KW-1003">Cell membrane</keyword>
<dbReference type="PIRSF" id="PIRSF018968">
    <property type="entry name" value="ABC_permease_BceB"/>
    <property type="match status" value="1"/>
</dbReference>
<keyword evidence="6" id="KW-0813">Transport</keyword>
<dbReference type="InterPro" id="IPR052536">
    <property type="entry name" value="ABC-4_Integral_Memb_Prot"/>
</dbReference>
<evidence type="ECO:0000256" key="5">
    <source>
        <dbReference type="ARBA" id="ARBA00023136"/>
    </source>
</evidence>
<dbReference type="PANTHER" id="PTHR46795">
    <property type="entry name" value="ABC TRANSPORTER PERMEASE-RELATED-RELATED"/>
    <property type="match status" value="1"/>
</dbReference>
<feature type="transmembrane region" description="Helical" evidence="6">
    <location>
        <begin position="148"/>
        <end position="171"/>
    </location>
</feature>
<proteinExistence type="inferred from homology"/>
<feature type="transmembrane region" description="Helical" evidence="6">
    <location>
        <begin position="107"/>
        <end position="128"/>
    </location>
</feature>
<dbReference type="RefSeq" id="WP_136953204.1">
    <property type="nucleotide sequence ID" value="NZ_CP039712.1"/>
</dbReference>